<evidence type="ECO:0000259" key="4">
    <source>
        <dbReference type="Pfam" id="PF02055"/>
    </source>
</evidence>
<keyword evidence="2" id="KW-0732">Signal</keyword>
<keyword evidence="7" id="KW-1185">Reference proteome</keyword>
<evidence type="ECO:0000256" key="3">
    <source>
        <dbReference type="ARBA" id="ARBA00022801"/>
    </source>
</evidence>
<name>A0ABN9U453_9DINO</name>
<organism evidence="6 7">
    <name type="scientific">Prorocentrum cordatum</name>
    <dbReference type="NCBI Taxonomy" id="2364126"/>
    <lineage>
        <taxon>Eukaryota</taxon>
        <taxon>Sar</taxon>
        <taxon>Alveolata</taxon>
        <taxon>Dinophyceae</taxon>
        <taxon>Prorocentrales</taxon>
        <taxon>Prorocentraceae</taxon>
        <taxon>Prorocentrum</taxon>
    </lineage>
</organism>
<dbReference type="Pfam" id="PF17189">
    <property type="entry name" value="Glyco_hydro_30C"/>
    <property type="match status" value="1"/>
</dbReference>
<protein>
    <recommendedName>
        <fullName evidence="8">Glucosylceramidase</fullName>
    </recommendedName>
</protein>
<accession>A0ABN9U453</accession>
<dbReference type="InterPro" id="IPR033452">
    <property type="entry name" value="GH30_C"/>
</dbReference>
<feature type="domain" description="Glycosyl hydrolase family 30 beta sandwich" evidence="5">
    <location>
        <begin position="265"/>
        <end position="332"/>
    </location>
</feature>
<reference evidence="6" key="1">
    <citation type="submission" date="2023-10" db="EMBL/GenBank/DDBJ databases">
        <authorList>
            <person name="Chen Y."/>
            <person name="Shah S."/>
            <person name="Dougan E. K."/>
            <person name="Thang M."/>
            <person name="Chan C."/>
        </authorList>
    </citation>
    <scope>NUCLEOTIDE SEQUENCE [LARGE SCALE GENOMIC DNA]</scope>
</reference>
<proteinExistence type="inferred from homology"/>
<evidence type="ECO:0000256" key="2">
    <source>
        <dbReference type="ARBA" id="ARBA00022729"/>
    </source>
</evidence>
<sequence length="432" mass="47452">MKTKPAFNGDGSLLPDCRDAWALHFVRFIEEVAKLDVPIWGVSVQNEPEAAQSWESCIYSAEEECVFVRDHLGPSLERAGLGGVKILVWDHNRDGMLERAHAAYCDPEVAKYIWGLAYHWYGDARFESWPPRSEVPFTDRQRGDAQIMELRARAGFDNVRRVAELRPDKHILFTEGCQELGGRPLSSVLGDWKQGERYAMNIIADLNSGCEGWIDWNLCLDETGGPNHVGNFCVAPVICDTRRDRVLMQPSYWYLGHFSRFIRPGARRVLCSSSRDVLEVTAFANPDGTVAVVVMNQTEEGMRFWLKVAGAGAGTPLKAAIAEAPPRSITTFVVPAEAGEAPGEPSWLGDWWGRATAALEDRLAALRPLPGKSARGTEVRGGGVLQKSHRMVGRSPSGGSTSVLGASRFPTSPRAAVAEWLSLQGVALVLPV</sequence>
<comment type="caution">
    <text evidence="6">The sequence shown here is derived from an EMBL/GenBank/DDBJ whole genome shotgun (WGS) entry which is preliminary data.</text>
</comment>
<dbReference type="InterPro" id="IPR013780">
    <property type="entry name" value="Glyco_hydro_b"/>
</dbReference>
<comment type="similarity">
    <text evidence="1">Belongs to the glycosyl hydrolase 30 family.</text>
</comment>
<evidence type="ECO:0008006" key="8">
    <source>
        <dbReference type="Google" id="ProtNLM"/>
    </source>
</evidence>
<dbReference type="SUPFAM" id="SSF51445">
    <property type="entry name" value="(Trans)glycosidases"/>
    <property type="match status" value="1"/>
</dbReference>
<dbReference type="PANTHER" id="PTHR11069:SF23">
    <property type="entry name" value="LYSOSOMAL ACID GLUCOSYLCERAMIDASE"/>
    <property type="match status" value="1"/>
</dbReference>
<dbReference type="PANTHER" id="PTHR11069">
    <property type="entry name" value="GLUCOSYLCERAMIDASE"/>
    <property type="match status" value="1"/>
</dbReference>
<feature type="domain" description="Glycosyl hydrolase family 30 TIM-barrel" evidence="4">
    <location>
        <begin position="163"/>
        <end position="262"/>
    </location>
</feature>
<evidence type="ECO:0000259" key="5">
    <source>
        <dbReference type="Pfam" id="PF17189"/>
    </source>
</evidence>
<dbReference type="InterPro" id="IPR017853">
    <property type="entry name" value="GH"/>
</dbReference>
<dbReference type="Gene3D" id="2.60.40.1180">
    <property type="entry name" value="Golgi alpha-mannosidase II"/>
    <property type="match status" value="1"/>
</dbReference>
<dbReference type="InterPro" id="IPR033453">
    <property type="entry name" value="Glyco_hydro_30_TIM-barrel"/>
</dbReference>
<feature type="domain" description="Glycosyl hydrolase family 30 TIM-barrel" evidence="4">
    <location>
        <begin position="1"/>
        <end position="125"/>
    </location>
</feature>
<dbReference type="Pfam" id="PF02055">
    <property type="entry name" value="Glyco_hydro_30"/>
    <property type="match status" value="2"/>
</dbReference>
<evidence type="ECO:0000313" key="7">
    <source>
        <dbReference type="Proteomes" id="UP001189429"/>
    </source>
</evidence>
<gene>
    <name evidence="6" type="ORF">PCOR1329_LOCUS45042</name>
</gene>
<evidence type="ECO:0000313" key="6">
    <source>
        <dbReference type="EMBL" id="CAK0853649.1"/>
    </source>
</evidence>
<keyword evidence="3" id="KW-0378">Hydrolase</keyword>
<dbReference type="Proteomes" id="UP001189429">
    <property type="component" value="Unassembled WGS sequence"/>
</dbReference>
<dbReference type="Gene3D" id="3.20.20.80">
    <property type="entry name" value="Glycosidases"/>
    <property type="match status" value="1"/>
</dbReference>
<evidence type="ECO:0000256" key="1">
    <source>
        <dbReference type="ARBA" id="ARBA00005382"/>
    </source>
</evidence>
<dbReference type="EMBL" id="CAUYUJ010015414">
    <property type="protein sequence ID" value="CAK0853649.1"/>
    <property type="molecule type" value="Genomic_DNA"/>
</dbReference>
<dbReference type="InterPro" id="IPR001139">
    <property type="entry name" value="Glyco_hydro_30"/>
</dbReference>